<dbReference type="AlphaFoldDB" id="A0A343TJJ1"/>
<dbReference type="GeneID" id="37877986"/>
<gene>
    <name evidence="2" type="ORF">AArcSl_1634</name>
</gene>
<name>A0A343TJJ1_9EURY</name>
<evidence type="ECO:0000313" key="3">
    <source>
        <dbReference type="Proteomes" id="UP000263012"/>
    </source>
</evidence>
<dbReference type="Proteomes" id="UP000263012">
    <property type="component" value="Chromosome"/>
</dbReference>
<evidence type="ECO:0000256" key="1">
    <source>
        <dbReference type="SAM" id="MobiDB-lite"/>
    </source>
</evidence>
<organism evidence="2 3">
    <name type="scientific">Halalkaliarchaeum desulfuricum</name>
    <dbReference type="NCBI Taxonomy" id="2055893"/>
    <lineage>
        <taxon>Archaea</taxon>
        <taxon>Methanobacteriati</taxon>
        <taxon>Methanobacteriota</taxon>
        <taxon>Stenosarchaea group</taxon>
        <taxon>Halobacteria</taxon>
        <taxon>Halobacteriales</taxon>
        <taxon>Haloferacaceae</taxon>
        <taxon>Halalkaliarchaeum</taxon>
    </lineage>
</organism>
<dbReference type="KEGG" id="hdf:AArcSl_1634"/>
<evidence type="ECO:0000313" key="2">
    <source>
        <dbReference type="EMBL" id="AUX09263.1"/>
    </source>
</evidence>
<dbReference type="EMBL" id="CP025066">
    <property type="protein sequence ID" value="AUX09263.1"/>
    <property type="molecule type" value="Genomic_DNA"/>
</dbReference>
<keyword evidence="3" id="KW-1185">Reference proteome</keyword>
<proteinExistence type="predicted"/>
<accession>A0A343TJJ1</accession>
<dbReference type="RefSeq" id="WP_119817573.1">
    <property type="nucleotide sequence ID" value="NZ_CP025066.1"/>
</dbReference>
<sequence length="111" mass="12249">MSAKPDSAQSKEELLAAAGRDTLPDGWDGGKAYHSGGGIWIRQFTNEERELQVTYSLQDGTPGVGLDEITWDADLETWLPEDTIATEPDPATDAEKFEAALKFMQTPEEYQ</sequence>
<feature type="region of interest" description="Disordered" evidence="1">
    <location>
        <begin position="1"/>
        <end position="29"/>
    </location>
</feature>
<reference evidence="3" key="1">
    <citation type="submission" date="2017-11" db="EMBL/GenBank/DDBJ databases">
        <title>Phenotypic and genomic properties of facultatively anaerobic sulfur-reducing natronoarchaea from hypersaline soda lakes.</title>
        <authorList>
            <person name="Sorokin D.Y."/>
            <person name="Kublanov I.V."/>
            <person name="Roman P."/>
            <person name="Sinninghe Damste J.S."/>
            <person name="Golyshin P.N."/>
            <person name="Rojo D."/>
            <person name="Ciordia S."/>
            <person name="Mena M.D.C."/>
            <person name="Ferrer M."/>
            <person name="Messina E."/>
            <person name="Smedile F."/>
            <person name="La Spada G."/>
            <person name="La Cono V."/>
            <person name="Yakimov M.M."/>
        </authorList>
    </citation>
    <scope>NUCLEOTIDE SEQUENCE [LARGE SCALE GENOMIC DNA]</scope>
    <source>
        <strain evidence="3">AArc-Sl</strain>
    </source>
</reference>
<protein>
    <submittedName>
        <fullName evidence="2">Uncharacterized protein</fullName>
    </submittedName>
</protein>